<dbReference type="AlphaFoldDB" id="A0A135ZZS1"/>
<dbReference type="InterPro" id="IPR027417">
    <property type="entry name" value="P-loop_NTPase"/>
</dbReference>
<accession>A0A135ZZS1</accession>
<evidence type="ECO:0000313" key="2">
    <source>
        <dbReference type="Proteomes" id="UP000070299"/>
    </source>
</evidence>
<proteinExistence type="predicted"/>
<dbReference type="RefSeq" id="WP_068377449.1">
    <property type="nucleotide sequence ID" value="NZ_LSNE01000006.1"/>
</dbReference>
<dbReference type="SUPFAM" id="SSF52540">
    <property type="entry name" value="P-loop containing nucleoside triphosphate hydrolases"/>
    <property type="match status" value="1"/>
</dbReference>
<evidence type="ECO:0000313" key="1">
    <source>
        <dbReference type="EMBL" id="KXI28498.1"/>
    </source>
</evidence>
<gene>
    <name evidence="1" type="ORF">AX660_15520</name>
</gene>
<keyword evidence="2" id="KW-1185">Reference proteome</keyword>
<dbReference type="Proteomes" id="UP000070299">
    <property type="component" value="Unassembled WGS sequence"/>
</dbReference>
<dbReference type="Gene3D" id="3.40.50.300">
    <property type="entry name" value="P-loop containing nucleotide triphosphate hydrolases"/>
    <property type="match status" value="1"/>
</dbReference>
<evidence type="ECO:0008006" key="3">
    <source>
        <dbReference type="Google" id="ProtNLM"/>
    </source>
</evidence>
<comment type="caution">
    <text evidence="1">The sequence shown here is derived from an EMBL/GenBank/DDBJ whole genome shotgun (WGS) entry which is preliminary data.</text>
</comment>
<reference evidence="2" key="1">
    <citation type="submission" date="2016-02" db="EMBL/GenBank/DDBJ databases">
        <authorList>
            <person name="Schultz-Johansen M."/>
            <person name="Glaring M.A."/>
            <person name="Bech P.K."/>
            <person name="Stougaard P."/>
        </authorList>
    </citation>
    <scope>NUCLEOTIDE SEQUENCE [LARGE SCALE GENOMIC DNA]</scope>
    <source>
        <strain evidence="2">S66</strain>
    </source>
</reference>
<dbReference type="OrthoDB" id="1441538at2"/>
<dbReference type="EMBL" id="LSNE01000006">
    <property type="protein sequence ID" value="KXI28498.1"/>
    <property type="molecule type" value="Genomic_DNA"/>
</dbReference>
<name>A0A135ZZS1_9ALTE</name>
<dbReference type="Pfam" id="PF13469">
    <property type="entry name" value="Sulfotransfer_3"/>
    <property type="match status" value="1"/>
</dbReference>
<organism evidence="1 2">
    <name type="scientific">Paraglaciecola hydrolytica</name>
    <dbReference type="NCBI Taxonomy" id="1799789"/>
    <lineage>
        <taxon>Bacteria</taxon>
        <taxon>Pseudomonadati</taxon>
        <taxon>Pseudomonadota</taxon>
        <taxon>Gammaproteobacteria</taxon>
        <taxon>Alteromonadales</taxon>
        <taxon>Alteromonadaceae</taxon>
        <taxon>Paraglaciecola</taxon>
    </lineage>
</organism>
<sequence>MLRYRQEQKWFKKNSDLSYLKNINPEKALSDPIVPIFIFSAGWRSGSTLLQRLVLSSEDILMWGEPFDKSNIVESMSESLIHFSDYWPPKTSYLNEEDVNYLSDKWVANLYPRLETLKKSHRSFFDTLFNLSTKEKNMRWGVKEVRWGKKEARYLKWLYPNAKFVFLVRDPYQSYSSFKAIRTSWFARWPIQRVYNPLSFSRHWNMLVNDFVDVYQEVDGVLIKYEDLVGNKLSVLDTINTYLGIEIDPSILKNKIGSTRIQNSLNYVEKLMIKYNVEQNYKKLYV</sequence>
<protein>
    <recommendedName>
        <fullName evidence="3">Sulfotransferase</fullName>
    </recommendedName>
</protein>